<dbReference type="GO" id="GO:0003700">
    <property type="term" value="F:DNA-binding transcription factor activity"/>
    <property type="evidence" value="ECO:0007669"/>
    <property type="project" value="TreeGrafter"/>
</dbReference>
<dbReference type="PRINTS" id="PR00455">
    <property type="entry name" value="HTHTETR"/>
</dbReference>
<evidence type="ECO:0000313" key="5">
    <source>
        <dbReference type="Proteomes" id="UP000676409"/>
    </source>
</evidence>
<dbReference type="PROSITE" id="PS50977">
    <property type="entry name" value="HTH_TETR_2"/>
    <property type="match status" value="1"/>
</dbReference>
<organism evidence="4 5">
    <name type="scientific">Phenylobacterium montanum</name>
    <dbReference type="NCBI Taxonomy" id="2823693"/>
    <lineage>
        <taxon>Bacteria</taxon>
        <taxon>Pseudomonadati</taxon>
        <taxon>Pseudomonadota</taxon>
        <taxon>Alphaproteobacteria</taxon>
        <taxon>Caulobacterales</taxon>
        <taxon>Caulobacteraceae</taxon>
        <taxon>Phenylobacterium</taxon>
    </lineage>
</organism>
<feature type="DNA-binding region" description="H-T-H motif" evidence="2">
    <location>
        <begin position="41"/>
        <end position="60"/>
    </location>
</feature>
<dbReference type="Pfam" id="PF00440">
    <property type="entry name" value="TetR_N"/>
    <property type="match status" value="1"/>
</dbReference>
<evidence type="ECO:0000259" key="3">
    <source>
        <dbReference type="PROSITE" id="PS50977"/>
    </source>
</evidence>
<dbReference type="AlphaFoldDB" id="A0A975ITG3"/>
<dbReference type="EMBL" id="CP073078">
    <property type="protein sequence ID" value="QUD86837.1"/>
    <property type="molecule type" value="Genomic_DNA"/>
</dbReference>
<keyword evidence="5" id="KW-1185">Reference proteome</keyword>
<sequence length="211" mass="23559">MTAASKPRGPKRTPQESAAFRERLIAAARALFVEEGFEAVSIRRIAQRAGCPPMTFYVFFKSKRELLRHIWEDVFADLFAQCAPAAAGPGDPERRLAALLRAIVAYWLQHPDNYRVVFMHQDRVTAPDEAYYVDSSAIRERFQLIDGLIAEGVAEGVFDAADVEVAAQLVLVNMVGLAHVLITIPEFPWRREALVEQAVRSLLRGLGARPD</sequence>
<dbReference type="InterPro" id="IPR036271">
    <property type="entry name" value="Tet_transcr_reg_TetR-rel_C_sf"/>
</dbReference>
<protein>
    <submittedName>
        <fullName evidence="4">TetR/AcrR family transcriptional regulator</fullName>
    </submittedName>
</protein>
<dbReference type="SUPFAM" id="SSF46689">
    <property type="entry name" value="Homeodomain-like"/>
    <property type="match status" value="1"/>
</dbReference>
<evidence type="ECO:0000256" key="2">
    <source>
        <dbReference type="PROSITE-ProRule" id="PRU00335"/>
    </source>
</evidence>
<dbReference type="PANTHER" id="PTHR30055:SF212">
    <property type="entry name" value="TETR-FAMILY FAMILY TRANSCRIPTIONAL REGULATOR"/>
    <property type="match status" value="1"/>
</dbReference>
<accession>A0A975ITG3</accession>
<evidence type="ECO:0000256" key="1">
    <source>
        <dbReference type="ARBA" id="ARBA00023125"/>
    </source>
</evidence>
<dbReference type="Gene3D" id="1.10.10.60">
    <property type="entry name" value="Homeodomain-like"/>
    <property type="match status" value="1"/>
</dbReference>
<reference evidence="4" key="1">
    <citation type="submission" date="2021-04" db="EMBL/GenBank/DDBJ databases">
        <title>The complete genome sequence of Caulobacter sp. S6.</title>
        <authorList>
            <person name="Tang Y."/>
            <person name="Ouyang W."/>
            <person name="Liu Q."/>
            <person name="Huang B."/>
            <person name="Guo Z."/>
            <person name="Lei P."/>
        </authorList>
    </citation>
    <scope>NUCLEOTIDE SEQUENCE</scope>
    <source>
        <strain evidence="4">S6</strain>
    </source>
</reference>
<gene>
    <name evidence="4" type="ORF">KCG34_17390</name>
</gene>
<dbReference type="SUPFAM" id="SSF48498">
    <property type="entry name" value="Tetracyclin repressor-like, C-terminal domain"/>
    <property type="match status" value="1"/>
</dbReference>
<dbReference type="Gene3D" id="1.10.357.10">
    <property type="entry name" value="Tetracycline Repressor, domain 2"/>
    <property type="match status" value="1"/>
</dbReference>
<feature type="domain" description="HTH tetR-type" evidence="3">
    <location>
        <begin position="18"/>
        <end position="78"/>
    </location>
</feature>
<dbReference type="Proteomes" id="UP000676409">
    <property type="component" value="Chromosome"/>
</dbReference>
<dbReference type="Pfam" id="PF17932">
    <property type="entry name" value="TetR_C_24"/>
    <property type="match status" value="1"/>
</dbReference>
<dbReference type="RefSeq" id="WP_211936889.1">
    <property type="nucleotide sequence ID" value="NZ_CP073078.1"/>
</dbReference>
<dbReference type="PANTHER" id="PTHR30055">
    <property type="entry name" value="HTH-TYPE TRANSCRIPTIONAL REGULATOR RUTR"/>
    <property type="match status" value="1"/>
</dbReference>
<proteinExistence type="predicted"/>
<dbReference type="InterPro" id="IPR009057">
    <property type="entry name" value="Homeodomain-like_sf"/>
</dbReference>
<dbReference type="InterPro" id="IPR050109">
    <property type="entry name" value="HTH-type_TetR-like_transc_reg"/>
</dbReference>
<keyword evidence="1 2" id="KW-0238">DNA-binding</keyword>
<dbReference type="GO" id="GO:0000976">
    <property type="term" value="F:transcription cis-regulatory region binding"/>
    <property type="evidence" value="ECO:0007669"/>
    <property type="project" value="TreeGrafter"/>
</dbReference>
<evidence type="ECO:0000313" key="4">
    <source>
        <dbReference type="EMBL" id="QUD86837.1"/>
    </source>
</evidence>
<dbReference type="KEGG" id="caul:KCG34_17390"/>
<name>A0A975ITG3_9CAUL</name>
<dbReference type="InterPro" id="IPR041490">
    <property type="entry name" value="KstR2_TetR_C"/>
</dbReference>
<dbReference type="InterPro" id="IPR001647">
    <property type="entry name" value="HTH_TetR"/>
</dbReference>